<name>A0AC61SAS8_9EURY</name>
<dbReference type="EMBL" id="QYBA01000147">
    <property type="protein sequence ID" value="TKY91685.1"/>
    <property type="molecule type" value="Genomic_DNA"/>
</dbReference>
<reference evidence="1" key="1">
    <citation type="submission" date="2018-09" db="EMBL/GenBank/DDBJ databases">
        <title>A genomic encyclopedia of anaerobic methanotrophic archaea.</title>
        <authorList>
            <person name="Skennerton C.T."/>
            <person name="Chadwick G.L."/>
            <person name="Laso-Perez R."/>
            <person name="Leu A.O."/>
            <person name="Speth D.R."/>
            <person name="Yu H."/>
            <person name="Morgan-Lang C."/>
            <person name="Hatzenpichler R."/>
            <person name="Goudeau D."/>
            <person name="Malmstrom R."/>
            <person name="Woyke T."/>
            <person name="Hallam S."/>
            <person name="Tyson G.W."/>
            <person name="Wegener G."/>
            <person name="Boetius A."/>
            <person name="Orphan V.J."/>
        </authorList>
    </citation>
    <scope>NUCLEOTIDE SEQUENCE</scope>
    <source>
        <strain evidence="1">CONS3730D10UFb2</strain>
    </source>
</reference>
<dbReference type="Proteomes" id="UP000315423">
    <property type="component" value="Unassembled WGS sequence"/>
</dbReference>
<evidence type="ECO:0000313" key="2">
    <source>
        <dbReference type="Proteomes" id="UP000315423"/>
    </source>
</evidence>
<organism evidence="1 2">
    <name type="scientific">Candidatus Methanomarinus sp</name>
    <dbReference type="NCBI Taxonomy" id="3386244"/>
    <lineage>
        <taxon>Archaea</taxon>
        <taxon>Methanobacteriati</taxon>
        <taxon>Methanobacteriota</taxon>
        <taxon>Stenosarchaea group</taxon>
        <taxon>Methanomicrobia</taxon>
        <taxon>Methanosarcinales</taxon>
        <taxon>ANME-2 cluster</taxon>
        <taxon>Candidatus Methanocomedenaceae</taxon>
        <taxon>Candidatus Methanomarinus</taxon>
    </lineage>
</organism>
<proteinExistence type="predicted"/>
<sequence length="261" mass="30124">MIEIDQYYGLSSPIHRWDPRLKIVSIFVLIFSIMLLYNLILVVITMCFAIMLVFLSKIPISFILTRLKWVFIFVLPFLIILPFTFLGGGIEIAHFLGITLYYRGIEYVIYALMIMIKALTAVMLIFPMIGTSRIDITIKALEGLHIPNKLIQMFAFTYRYIFVLSDEFTNMERSLKSRGYKNRISLFSITSISKAIAMLLVKSYERADRVFYAMRSKGYTGTVTTLHEFTLRTQDWINTIIVIGFAIFVHIAAISSTMEVL</sequence>
<comment type="caution">
    <text evidence="1">The sequence shown here is derived from an EMBL/GenBank/DDBJ whole genome shotgun (WGS) entry which is preliminary data.</text>
</comment>
<protein>
    <submittedName>
        <fullName evidence="1">Cobalt ECF transporter T component CbiQ</fullName>
    </submittedName>
</protein>
<gene>
    <name evidence="1" type="primary">cbiQ</name>
    <name evidence="1" type="ORF">C5S46_04495</name>
</gene>
<accession>A0AC61SAS8</accession>
<evidence type="ECO:0000313" key="1">
    <source>
        <dbReference type="EMBL" id="TKY91685.1"/>
    </source>
</evidence>